<reference evidence="1" key="1">
    <citation type="submission" date="2021-02" db="EMBL/GenBank/DDBJ databases">
        <title>Comparative genomics reveals that relaxation of natural selection precedes convergent phenotypic evolution of cavefish.</title>
        <authorList>
            <person name="Peng Z."/>
        </authorList>
    </citation>
    <scope>NUCLEOTIDE SEQUENCE</scope>
    <source>
        <tissue evidence="1">Muscle</tissue>
    </source>
</reference>
<comment type="caution">
    <text evidence="1">The sequence shown here is derived from an EMBL/GenBank/DDBJ whole genome shotgun (WGS) entry which is preliminary data.</text>
</comment>
<protein>
    <submittedName>
        <fullName evidence="1">Uncharacterized protein</fullName>
    </submittedName>
</protein>
<proteinExistence type="predicted"/>
<dbReference type="Proteomes" id="UP001059041">
    <property type="component" value="Linkage Group LG4"/>
</dbReference>
<evidence type="ECO:0000313" key="2">
    <source>
        <dbReference type="Proteomes" id="UP001059041"/>
    </source>
</evidence>
<accession>A0A9W8C905</accession>
<dbReference type="EMBL" id="JAFHDT010000004">
    <property type="protein sequence ID" value="KAI7811435.1"/>
    <property type="molecule type" value="Genomic_DNA"/>
</dbReference>
<sequence>MSRVRIPGIKEQIISFIETKTDEKIKTDGITHTCKLLKQVIIRLKNPEHKLLPISHAVDESTEETSQNAKGCFAPVGCSWSPCKTAARCHWNQKEWLGNQGSTAGSR</sequence>
<dbReference type="AlphaFoldDB" id="A0A9W8C905"/>
<keyword evidence="2" id="KW-1185">Reference proteome</keyword>
<evidence type="ECO:0000313" key="1">
    <source>
        <dbReference type="EMBL" id="KAI7811435.1"/>
    </source>
</evidence>
<name>A0A9W8C905_TRIRA</name>
<organism evidence="1 2">
    <name type="scientific">Triplophysa rosa</name>
    <name type="common">Cave loach</name>
    <dbReference type="NCBI Taxonomy" id="992332"/>
    <lineage>
        <taxon>Eukaryota</taxon>
        <taxon>Metazoa</taxon>
        <taxon>Chordata</taxon>
        <taxon>Craniata</taxon>
        <taxon>Vertebrata</taxon>
        <taxon>Euteleostomi</taxon>
        <taxon>Actinopterygii</taxon>
        <taxon>Neopterygii</taxon>
        <taxon>Teleostei</taxon>
        <taxon>Ostariophysi</taxon>
        <taxon>Cypriniformes</taxon>
        <taxon>Nemacheilidae</taxon>
        <taxon>Triplophysa</taxon>
    </lineage>
</organism>
<gene>
    <name evidence="1" type="ORF">IRJ41_016448</name>
</gene>